<name>A0AA35K3H4_9SAUR</name>
<evidence type="ECO:0000313" key="2">
    <source>
        <dbReference type="Proteomes" id="UP001178461"/>
    </source>
</evidence>
<proteinExistence type="predicted"/>
<keyword evidence="2" id="KW-1185">Reference proteome</keyword>
<accession>A0AA35K3H4</accession>
<organism evidence="1 2">
    <name type="scientific">Podarcis lilfordi</name>
    <name type="common">Lilford's wall lizard</name>
    <dbReference type="NCBI Taxonomy" id="74358"/>
    <lineage>
        <taxon>Eukaryota</taxon>
        <taxon>Metazoa</taxon>
        <taxon>Chordata</taxon>
        <taxon>Craniata</taxon>
        <taxon>Vertebrata</taxon>
        <taxon>Euteleostomi</taxon>
        <taxon>Lepidosauria</taxon>
        <taxon>Squamata</taxon>
        <taxon>Bifurcata</taxon>
        <taxon>Unidentata</taxon>
        <taxon>Episquamata</taxon>
        <taxon>Laterata</taxon>
        <taxon>Lacertibaenia</taxon>
        <taxon>Lacertidae</taxon>
        <taxon>Podarcis</taxon>
    </lineage>
</organism>
<protein>
    <submittedName>
        <fullName evidence="1">Uncharacterized protein</fullName>
    </submittedName>
</protein>
<gene>
    <name evidence="1" type="ORF">PODLI_1B029596</name>
</gene>
<dbReference type="Proteomes" id="UP001178461">
    <property type="component" value="Chromosome 3"/>
</dbReference>
<sequence>MIQMEGSGFQAGSERPHQLAFRLQEAKGKSLAAGVPMARSCSEQDAPISAGISSCAVNSLMPTCLKRDKAKWRIHLQA</sequence>
<reference evidence="1" key="1">
    <citation type="submission" date="2022-12" db="EMBL/GenBank/DDBJ databases">
        <authorList>
            <person name="Alioto T."/>
            <person name="Alioto T."/>
            <person name="Gomez Garrido J."/>
        </authorList>
    </citation>
    <scope>NUCLEOTIDE SEQUENCE</scope>
</reference>
<evidence type="ECO:0000313" key="1">
    <source>
        <dbReference type="EMBL" id="CAI5770054.1"/>
    </source>
</evidence>
<dbReference type="EMBL" id="OX395128">
    <property type="protein sequence ID" value="CAI5770054.1"/>
    <property type="molecule type" value="Genomic_DNA"/>
</dbReference>
<dbReference type="AlphaFoldDB" id="A0AA35K3H4"/>